<accession>A0A4R9LNW0</accession>
<dbReference type="RefSeq" id="WP_135765890.1">
    <property type="nucleotide sequence ID" value="NZ_RQHV01000062.1"/>
</dbReference>
<keyword evidence="3" id="KW-1133">Transmembrane helix</keyword>
<protein>
    <submittedName>
        <fullName evidence="4">EscU/YscU/HrcU family type III secretion system export apparatus switch protein</fullName>
    </submittedName>
</protein>
<sequence>MIPEEILKHPYYLIDLQLFAAADEGRTEPPSERRRREEKDKGNVPKSNEVSSTLVLLGGTATIFFLGDKFVQNTAVFIKKYLSMGVRVDRFGAEEFRVIMASVTRDFFSVLWPIFAITVVFAIAGNVVQVGFMFTPRALSFRFDRITPNFKKVLPNRQTIFNLLKSLAKVILIGVVSFILISGDFLKVLLTGNMGVMESISLISYSGFKIMMTVGVILLAIAVADFFFQKSEFEDSLKQTPSEAKREMRDDSGDPILKNRRMQLARDMMQGNMLKEVPKADVVITNPTHYSVALLYELGRDQAPRVIAKGENQLALQIRRIAKENDVPIIESPAQARLLYAQVEVGQEIPNEFFQAVSSILMTLEKFKRKVGMV</sequence>
<name>A0A4R9LNW0_9LEPT</name>
<dbReference type="PANTHER" id="PTHR30531:SF12">
    <property type="entry name" value="FLAGELLAR BIOSYNTHETIC PROTEIN FLHB"/>
    <property type="match status" value="1"/>
</dbReference>
<dbReference type="Gene3D" id="6.10.250.2080">
    <property type="match status" value="1"/>
</dbReference>
<gene>
    <name evidence="4" type="ORF">EHS11_18890</name>
</gene>
<dbReference type="Pfam" id="PF01312">
    <property type="entry name" value="Bac_export_2"/>
    <property type="match status" value="1"/>
</dbReference>
<evidence type="ECO:0000256" key="2">
    <source>
        <dbReference type="SAM" id="MobiDB-lite"/>
    </source>
</evidence>
<organism evidence="4 5">
    <name type="scientific">Leptospira ilyithenensis</name>
    <dbReference type="NCBI Taxonomy" id="2484901"/>
    <lineage>
        <taxon>Bacteria</taxon>
        <taxon>Pseudomonadati</taxon>
        <taxon>Spirochaetota</taxon>
        <taxon>Spirochaetia</taxon>
        <taxon>Leptospirales</taxon>
        <taxon>Leptospiraceae</taxon>
        <taxon>Leptospira</taxon>
    </lineage>
</organism>
<dbReference type="InterPro" id="IPR029025">
    <property type="entry name" value="T3SS_substrate_exporter_C"/>
</dbReference>
<dbReference type="AlphaFoldDB" id="A0A4R9LNW0"/>
<dbReference type="Gene3D" id="3.40.1690.10">
    <property type="entry name" value="secretion proteins EscU"/>
    <property type="match status" value="1"/>
</dbReference>
<dbReference type="InterPro" id="IPR006135">
    <property type="entry name" value="T3SS_substrate_exporter"/>
</dbReference>
<feature type="transmembrane region" description="Helical" evidence="3">
    <location>
        <begin position="110"/>
        <end position="135"/>
    </location>
</feature>
<dbReference type="Proteomes" id="UP000298264">
    <property type="component" value="Unassembled WGS sequence"/>
</dbReference>
<dbReference type="OrthoDB" id="9807950at2"/>
<dbReference type="GO" id="GO:0005886">
    <property type="term" value="C:plasma membrane"/>
    <property type="evidence" value="ECO:0007669"/>
    <property type="project" value="TreeGrafter"/>
</dbReference>
<feature type="transmembrane region" description="Helical" evidence="3">
    <location>
        <begin position="167"/>
        <end position="190"/>
    </location>
</feature>
<dbReference type="GO" id="GO:0009306">
    <property type="term" value="P:protein secretion"/>
    <property type="evidence" value="ECO:0007669"/>
    <property type="project" value="InterPro"/>
</dbReference>
<dbReference type="SUPFAM" id="SSF160544">
    <property type="entry name" value="EscU C-terminal domain-like"/>
    <property type="match status" value="1"/>
</dbReference>
<dbReference type="PANTHER" id="PTHR30531">
    <property type="entry name" value="FLAGELLAR BIOSYNTHETIC PROTEIN FLHB"/>
    <property type="match status" value="1"/>
</dbReference>
<comment type="similarity">
    <text evidence="1">Belongs to the type III secretion exporter family.</text>
</comment>
<dbReference type="PRINTS" id="PR00950">
    <property type="entry name" value="TYPE3IMSPROT"/>
</dbReference>
<feature type="transmembrane region" description="Helical" evidence="3">
    <location>
        <begin position="210"/>
        <end position="228"/>
    </location>
</feature>
<dbReference type="EMBL" id="RQHV01000062">
    <property type="protein sequence ID" value="TGN07172.1"/>
    <property type="molecule type" value="Genomic_DNA"/>
</dbReference>
<feature type="region of interest" description="Disordered" evidence="2">
    <location>
        <begin position="24"/>
        <end position="47"/>
    </location>
</feature>
<keyword evidence="3" id="KW-0812">Transmembrane</keyword>
<reference evidence="4" key="1">
    <citation type="journal article" date="2019" name="PLoS Negl. Trop. Dis.">
        <title>Revisiting the worldwide diversity of Leptospira species in the environment.</title>
        <authorList>
            <person name="Vincent A.T."/>
            <person name="Schiettekatte O."/>
            <person name="Bourhy P."/>
            <person name="Veyrier F.J."/>
            <person name="Picardeau M."/>
        </authorList>
    </citation>
    <scope>NUCLEOTIDE SEQUENCE [LARGE SCALE GENOMIC DNA]</scope>
    <source>
        <strain evidence="4">201400974</strain>
    </source>
</reference>
<keyword evidence="5" id="KW-1185">Reference proteome</keyword>
<evidence type="ECO:0000313" key="4">
    <source>
        <dbReference type="EMBL" id="TGN07172.1"/>
    </source>
</evidence>
<comment type="caution">
    <text evidence="4">The sequence shown here is derived from an EMBL/GenBank/DDBJ whole genome shotgun (WGS) entry which is preliminary data.</text>
</comment>
<evidence type="ECO:0000256" key="3">
    <source>
        <dbReference type="SAM" id="Phobius"/>
    </source>
</evidence>
<proteinExistence type="inferred from homology"/>
<evidence type="ECO:0000313" key="5">
    <source>
        <dbReference type="Proteomes" id="UP000298264"/>
    </source>
</evidence>
<feature type="compositionally biased region" description="Basic and acidic residues" evidence="2">
    <location>
        <begin position="24"/>
        <end position="43"/>
    </location>
</feature>
<evidence type="ECO:0000256" key="1">
    <source>
        <dbReference type="ARBA" id="ARBA00010690"/>
    </source>
</evidence>
<keyword evidence="3" id="KW-0472">Membrane</keyword>